<protein>
    <submittedName>
        <fullName evidence="1">Uncharacterized protein</fullName>
    </submittedName>
</protein>
<name>A0A8S1AY54_ARCPL</name>
<evidence type="ECO:0000313" key="1">
    <source>
        <dbReference type="EMBL" id="CAB3254765.1"/>
    </source>
</evidence>
<reference evidence="1 2" key="1">
    <citation type="submission" date="2020-04" db="EMBL/GenBank/DDBJ databases">
        <authorList>
            <person name="Wallbank WR R."/>
            <person name="Pardo Diaz C."/>
            <person name="Kozak K."/>
            <person name="Martin S."/>
            <person name="Jiggins C."/>
            <person name="Moest M."/>
            <person name="Warren A I."/>
            <person name="Byers J.R.P. K."/>
            <person name="Montejo-Kovacevich G."/>
            <person name="Yen C E."/>
        </authorList>
    </citation>
    <scope>NUCLEOTIDE SEQUENCE [LARGE SCALE GENOMIC DNA]</scope>
</reference>
<proteinExistence type="predicted"/>
<sequence length="221" mass="25910">MSEDEKLNIAQNNEMLRQHYRAEIEKQKILIRYIGKNTTLGIPGNGQYSSDNLEHKLAVIKVGAKKKTPLQELYERKIKEQNTQYTVREAEKERDEVLESVSNLGLKSVSTVTINHNNKLYHVYLYEDDKQFALWKEVHVQEEIINKLRVSTQPKQTGYKFTSETDNGLGNDDLWENLQSLNLSPIDTNQLYSKFQNKIAKDWEEQNIRPDRIHARQHPED</sequence>
<comment type="caution">
    <text evidence="1">The sequence shown here is derived from an EMBL/GenBank/DDBJ whole genome shotgun (WGS) entry which is preliminary data.</text>
</comment>
<dbReference type="EMBL" id="CADEBD010000422">
    <property type="protein sequence ID" value="CAB3254765.1"/>
    <property type="molecule type" value="Genomic_DNA"/>
</dbReference>
<evidence type="ECO:0000313" key="2">
    <source>
        <dbReference type="Proteomes" id="UP000494256"/>
    </source>
</evidence>
<dbReference type="AlphaFoldDB" id="A0A8S1AY54"/>
<dbReference type="OrthoDB" id="2499658at2759"/>
<accession>A0A8S1AY54</accession>
<dbReference type="Proteomes" id="UP000494256">
    <property type="component" value="Unassembled WGS sequence"/>
</dbReference>
<organism evidence="1 2">
    <name type="scientific">Arctia plantaginis</name>
    <name type="common">Wood tiger moth</name>
    <name type="synonym">Phalaena plantaginis</name>
    <dbReference type="NCBI Taxonomy" id="874455"/>
    <lineage>
        <taxon>Eukaryota</taxon>
        <taxon>Metazoa</taxon>
        <taxon>Ecdysozoa</taxon>
        <taxon>Arthropoda</taxon>
        <taxon>Hexapoda</taxon>
        <taxon>Insecta</taxon>
        <taxon>Pterygota</taxon>
        <taxon>Neoptera</taxon>
        <taxon>Endopterygota</taxon>
        <taxon>Lepidoptera</taxon>
        <taxon>Glossata</taxon>
        <taxon>Ditrysia</taxon>
        <taxon>Noctuoidea</taxon>
        <taxon>Erebidae</taxon>
        <taxon>Arctiinae</taxon>
        <taxon>Arctia</taxon>
    </lineage>
</organism>
<gene>
    <name evidence="1" type="ORF">APLA_LOCUS14921</name>
</gene>